<name>U5EY94_9DIPT</name>
<proteinExistence type="evidence at transcript level"/>
<dbReference type="PANTHER" id="PTHR10985">
    <property type="entry name" value="BASIC HELIX-LOOP-HELIX TRANSCRIPTION FACTOR, HES-RELATED"/>
    <property type="match status" value="1"/>
</dbReference>
<feature type="region of interest" description="Disordered" evidence="7">
    <location>
        <begin position="241"/>
        <end position="392"/>
    </location>
</feature>
<dbReference type="Gene3D" id="4.10.280.10">
    <property type="entry name" value="Helix-loop-helix DNA-binding domain"/>
    <property type="match status" value="1"/>
</dbReference>
<dbReference type="GO" id="GO:0005634">
    <property type="term" value="C:nucleus"/>
    <property type="evidence" value="ECO:0007669"/>
    <property type="project" value="UniProtKB-SubCell"/>
</dbReference>
<keyword evidence="2" id="KW-0217">Developmental protein</keyword>
<dbReference type="InterPro" id="IPR003650">
    <property type="entry name" value="Orange_dom"/>
</dbReference>
<organism evidence="10">
    <name type="scientific">Corethrella appendiculata</name>
    <dbReference type="NCBI Taxonomy" id="1370023"/>
    <lineage>
        <taxon>Eukaryota</taxon>
        <taxon>Metazoa</taxon>
        <taxon>Ecdysozoa</taxon>
        <taxon>Arthropoda</taxon>
        <taxon>Hexapoda</taxon>
        <taxon>Insecta</taxon>
        <taxon>Pterygota</taxon>
        <taxon>Neoptera</taxon>
        <taxon>Endopterygota</taxon>
        <taxon>Diptera</taxon>
        <taxon>Nematocera</taxon>
        <taxon>Culicoidea</taxon>
        <taxon>Chaoboridae</taxon>
        <taxon>Corethrella</taxon>
    </lineage>
</organism>
<dbReference type="Gene3D" id="6.10.250.980">
    <property type="match status" value="1"/>
</dbReference>
<feature type="compositionally biased region" description="Low complexity" evidence="7">
    <location>
        <begin position="328"/>
        <end position="362"/>
    </location>
</feature>
<evidence type="ECO:0000256" key="1">
    <source>
        <dbReference type="ARBA" id="ARBA00004123"/>
    </source>
</evidence>
<keyword evidence="4" id="KW-0238">DNA-binding</keyword>
<dbReference type="Pfam" id="PF00010">
    <property type="entry name" value="HLH"/>
    <property type="match status" value="1"/>
</dbReference>
<reference evidence="10" key="1">
    <citation type="journal article" date="2014" name="Insect Biochem. Mol. Biol.">
        <title>An insight into the sialome of the frog biting fly, Corethrella appendiculata.</title>
        <authorList>
            <person name="Ribeiro J.M.C."/>
            <person name="Chagas A.C."/>
            <person name="Pham V.M."/>
            <person name="Lounibos L.P."/>
            <person name="Calvo E."/>
        </authorList>
    </citation>
    <scope>NUCLEOTIDE SEQUENCE</scope>
    <source>
        <tissue evidence="10">Salivary glands</tissue>
    </source>
</reference>
<keyword evidence="3" id="KW-0805">Transcription regulation</keyword>
<dbReference type="SMART" id="SM00353">
    <property type="entry name" value="HLH"/>
    <property type="match status" value="1"/>
</dbReference>
<dbReference type="GO" id="GO:0046983">
    <property type="term" value="F:protein dimerization activity"/>
    <property type="evidence" value="ECO:0007669"/>
    <property type="project" value="InterPro"/>
</dbReference>
<keyword evidence="5" id="KW-0804">Transcription</keyword>
<evidence type="ECO:0000256" key="6">
    <source>
        <dbReference type="ARBA" id="ARBA00023242"/>
    </source>
</evidence>
<dbReference type="SUPFAM" id="SSF47459">
    <property type="entry name" value="HLH, helix-loop-helix DNA-binding domain"/>
    <property type="match status" value="1"/>
</dbReference>
<dbReference type="EMBL" id="GANO01000434">
    <property type="protein sequence ID" value="JAB59437.1"/>
    <property type="molecule type" value="mRNA"/>
</dbReference>
<dbReference type="InterPro" id="IPR036638">
    <property type="entry name" value="HLH_DNA-bd_sf"/>
</dbReference>
<feature type="compositionally biased region" description="Low complexity" evidence="7">
    <location>
        <begin position="8"/>
        <end position="23"/>
    </location>
</feature>
<feature type="compositionally biased region" description="Basic and acidic residues" evidence="7">
    <location>
        <begin position="30"/>
        <end position="39"/>
    </location>
</feature>
<dbReference type="CDD" id="cd18913">
    <property type="entry name" value="bHLH-O_hairy_like"/>
    <property type="match status" value="1"/>
</dbReference>
<evidence type="ECO:0000259" key="9">
    <source>
        <dbReference type="PROSITE" id="PS51054"/>
    </source>
</evidence>
<evidence type="ECO:0000256" key="2">
    <source>
        <dbReference type="ARBA" id="ARBA00022473"/>
    </source>
</evidence>
<evidence type="ECO:0000256" key="5">
    <source>
        <dbReference type="ARBA" id="ARBA00023163"/>
    </source>
</evidence>
<evidence type="ECO:0000256" key="4">
    <source>
        <dbReference type="ARBA" id="ARBA00023125"/>
    </source>
</evidence>
<feature type="compositionally biased region" description="Low complexity" evidence="7">
    <location>
        <begin position="292"/>
        <end position="313"/>
    </location>
</feature>
<dbReference type="GO" id="GO:1990837">
    <property type="term" value="F:sequence-specific double-stranded DNA binding"/>
    <property type="evidence" value="ECO:0007669"/>
    <property type="project" value="UniProtKB-ARBA"/>
</dbReference>
<dbReference type="PROSITE" id="PS50888">
    <property type="entry name" value="BHLH"/>
    <property type="match status" value="1"/>
</dbReference>
<dbReference type="SMART" id="SM00511">
    <property type="entry name" value="ORANGE"/>
    <property type="match status" value="1"/>
</dbReference>
<evidence type="ECO:0000256" key="7">
    <source>
        <dbReference type="SAM" id="MobiDB-lite"/>
    </source>
</evidence>
<dbReference type="InterPro" id="IPR011598">
    <property type="entry name" value="bHLH_dom"/>
</dbReference>
<feature type="compositionally biased region" description="Basic and acidic residues" evidence="7">
    <location>
        <begin position="376"/>
        <end position="392"/>
    </location>
</feature>
<feature type="region of interest" description="Disordered" evidence="7">
    <location>
        <begin position="1"/>
        <end position="48"/>
    </location>
</feature>
<comment type="subcellular location">
    <subcellularLocation>
        <location evidence="1">Nucleus</location>
    </subcellularLocation>
</comment>
<keyword evidence="6" id="KW-0539">Nucleus</keyword>
<evidence type="ECO:0000256" key="3">
    <source>
        <dbReference type="ARBA" id="ARBA00023015"/>
    </source>
</evidence>
<dbReference type="SUPFAM" id="SSF158457">
    <property type="entry name" value="Orange domain-like"/>
    <property type="match status" value="1"/>
</dbReference>
<dbReference type="FunFam" id="4.10.280.10:FF:000009">
    <property type="entry name" value="Transcription factor HES-1"/>
    <property type="match status" value="1"/>
</dbReference>
<dbReference type="GO" id="GO:0006355">
    <property type="term" value="P:regulation of DNA-templated transcription"/>
    <property type="evidence" value="ECO:0007669"/>
    <property type="project" value="InterPro"/>
</dbReference>
<feature type="domain" description="BHLH" evidence="8">
    <location>
        <begin position="37"/>
        <end position="94"/>
    </location>
</feature>
<dbReference type="InterPro" id="IPR050370">
    <property type="entry name" value="HES_HEY"/>
</dbReference>
<sequence length="392" mass="44546">MVTGIGANTQQQQQNVGPVGVPTQIPPAEPVKKPSDNRRSNKPIMEKKRRARINNCLNELKTLILDAMKKDPARHSKLEKADILEMTVKHLENLQRQQTAMTQATDPNVINKFKAGFTECANEVSRFPEIEPLVKRKLLQHLSNCINGVKTEIPKRQTNTVQVRILPSPPSSPEQDHHTPQLSQITATSTGYLQMVTNGTGVQLIPTKLSNGNIAYVIPQTITTTVPSTPVPMLVPIPTRTASASSATSNNSTSSVYERVPREHATSPYHTPPSPANSHYEPMDCQTSLPINHHQQQQQPQQQYVNQHSQQQQPHHHQQHYQTNPNIQLHQQNSMHQQQHLHQIQQQQQQQHLHYQQQQQQQRSYSPAPLSLVMRKSCEPDMKDDEKPWRPW</sequence>
<evidence type="ECO:0000259" key="8">
    <source>
        <dbReference type="PROSITE" id="PS50888"/>
    </source>
</evidence>
<evidence type="ECO:0000313" key="10">
    <source>
        <dbReference type="EMBL" id="JAB59437.1"/>
    </source>
</evidence>
<dbReference type="PROSITE" id="PS51054">
    <property type="entry name" value="ORANGE"/>
    <property type="match status" value="1"/>
</dbReference>
<accession>U5EY94</accession>
<feature type="domain" description="Orange" evidence="9">
    <location>
        <begin position="113"/>
        <end position="142"/>
    </location>
</feature>
<feature type="compositionally biased region" description="Low complexity" evidence="7">
    <location>
        <begin position="241"/>
        <end position="255"/>
    </location>
</feature>
<dbReference type="Pfam" id="PF07527">
    <property type="entry name" value="Hairy_orange"/>
    <property type="match status" value="1"/>
</dbReference>
<dbReference type="AlphaFoldDB" id="U5EY94"/>
<protein>
    <submittedName>
        <fullName evidence="10">Putative deadpan</fullName>
    </submittedName>
</protein>